<dbReference type="EMBL" id="AAGVHF010000022">
    <property type="protein sequence ID" value="EBS3628760.1"/>
    <property type="molecule type" value="Genomic_DNA"/>
</dbReference>
<reference evidence="1" key="2">
    <citation type="submission" date="2018-06" db="EMBL/GenBank/DDBJ databases">
        <authorList>
            <person name="Ashton P.M."/>
            <person name="Dallman T."/>
            <person name="Nair S."/>
            <person name="De Pinna E."/>
            <person name="Peters T."/>
            <person name="Grant K."/>
        </authorList>
    </citation>
    <scope>NUCLEOTIDE SEQUENCE</scope>
    <source>
        <strain evidence="1">238461</strain>
    </source>
</reference>
<accession>A0A5W6PLM6</accession>
<organism evidence="2 3">
    <name type="scientific">Salmonella enterica subsp. enterica serovar Albany</name>
    <dbReference type="NCBI Taxonomy" id="211968"/>
    <lineage>
        <taxon>Bacteria</taxon>
        <taxon>Pseudomonadati</taxon>
        <taxon>Pseudomonadota</taxon>
        <taxon>Gammaproteobacteria</taxon>
        <taxon>Enterobacterales</taxon>
        <taxon>Enterobacteriaceae</taxon>
        <taxon>Salmonella</taxon>
    </lineage>
</organism>
<dbReference type="AlphaFoldDB" id="A0A5W6PLM6"/>
<dbReference type="EMBL" id="QAUU01000005">
    <property type="protein sequence ID" value="TAD64565.1"/>
    <property type="molecule type" value="Genomic_DNA"/>
</dbReference>
<evidence type="ECO:0008006" key="4">
    <source>
        <dbReference type="Google" id="ProtNLM"/>
    </source>
</evidence>
<gene>
    <name evidence="2" type="ORF">DBZ74_04370</name>
    <name evidence="1" type="ORF">DPD93_17930</name>
</gene>
<comment type="caution">
    <text evidence="2">The sequence shown here is derived from an EMBL/GenBank/DDBJ whole genome shotgun (WGS) entry which is preliminary data.</text>
</comment>
<dbReference type="RefSeq" id="WP_080313175.1">
    <property type="nucleotide sequence ID" value="NZ_CP036165.1"/>
</dbReference>
<reference evidence="2 3" key="1">
    <citation type="submission" date="2018-04" db="EMBL/GenBank/DDBJ databases">
        <title>Comparative genomic analysis of various Salmonella enterica serotypes in Singapore.</title>
        <authorList>
            <person name="Kohli G.S."/>
            <person name="Zwe Y.H."/>
            <person name="Ding Y."/>
            <person name="Givskov M."/>
            <person name="Liang Y."/>
        </authorList>
    </citation>
    <scope>NUCLEOTIDE SEQUENCE [LARGE SCALE GENOMIC DNA]</scope>
    <source>
        <strain evidence="3">sg_wb24</strain>
        <strain evidence="2">Sg_wb24</strain>
    </source>
</reference>
<proteinExistence type="predicted"/>
<evidence type="ECO:0000313" key="2">
    <source>
        <dbReference type="EMBL" id="TAD64565.1"/>
    </source>
</evidence>
<evidence type="ECO:0000313" key="3">
    <source>
        <dbReference type="Proteomes" id="UP000293700"/>
    </source>
</evidence>
<dbReference type="Proteomes" id="UP000293700">
    <property type="component" value="Unassembled WGS sequence"/>
</dbReference>
<name>A0A5W6PLM6_SALET</name>
<protein>
    <recommendedName>
        <fullName evidence="4">Molecular chaperone DnaJ</fullName>
    </recommendedName>
</protein>
<evidence type="ECO:0000313" key="1">
    <source>
        <dbReference type="EMBL" id="EBS3628760.1"/>
    </source>
</evidence>
<sequence length="235" mass="26057">MTISTKKPLYAEVNNVPDDYEFTNEELNRIIAGDMFTPRQDAIMAREIQKLRAAMLNGDEPVSQTYGLPQTQFEQVADLYALCWQSGEVVTYTPDPEKATIWINNYSGTCVQEYVKLERLQEALAGNSPVIPDGYVLVPKKLTAENGAKSVLSGEFSETKFINCPECFGDDDCETCDGSGRIEITVPVTWTTIKAIWAKGVEHFAAAPQQEVKSALEHGMQRYAGAMQKLAEGDE</sequence>